<organism evidence="1 2">
    <name type="scientific">Smallanthus sonchifolius</name>
    <dbReference type="NCBI Taxonomy" id="185202"/>
    <lineage>
        <taxon>Eukaryota</taxon>
        <taxon>Viridiplantae</taxon>
        <taxon>Streptophyta</taxon>
        <taxon>Embryophyta</taxon>
        <taxon>Tracheophyta</taxon>
        <taxon>Spermatophyta</taxon>
        <taxon>Magnoliopsida</taxon>
        <taxon>eudicotyledons</taxon>
        <taxon>Gunneridae</taxon>
        <taxon>Pentapetalae</taxon>
        <taxon>asterids</taxon>
        <taxon>campanulids</taxon>
        <taxon>Asterales</taxon>
        <taxon>Asteraceae</taxon>
        <taxon>Asteroideae</taxon>
        <taxon>Heliantheae alliance</taxon>
        <taxon>Millerieae</taxon>
        <taxon>Smallanthus</taxon>
    </lineage>
</organism>
<accession>A0ACB9IRC2</accession>
<sequence>MFRTNACVPHSAPRAVTGLCHTTLTPHARCTESAAPCGSTAPPRLCGSTRQGLEKGRFSETLDAATAKDGF</sequence>
<evidence type="ECO:0000313" key="2">
    <source>
        <dbReference type="Proteomes" id="UP001056120"/>
    </source>
</evidence>
<dbReference type="Proteomes" id="UP001056120">
    <property type="component" value="Linkage Group LG07"/>
</dbReference>
<name>A0ACB9IRC2_9ASTR</name>
<proteinExistence type="predicted"/>
<protein>
    <submittedName>
        <fullName evidence="1">Uncharacterized protein</fullName>
    </submittedName>
</protein>
<gene>
    <name evidence="1" type="ORF">L1987_19670</name>
</gene>
<evidence type="ECO:0000313" key="1">
    <source>
        <dbReference type="EMBL" id="KAI3810063.1"/>
    </source>
</evidence>
<keyword evidence="2" id="KW-1185">Reference proteome</keyword>
<reference evidence="1 2" key="2">
    <citation type="journal article" date="2022" name="Mol. Ecol. Resour.">
        <title>The genomes of chicory, endive, great burdock and yacon provide insights into Asteraceae paleo-polyploidization history and plant inulin production.</title>
        <authorList>
            <person name="Fan W."/>
            <person name="Wang S."/>
            <person name="Wang H."/>
            <person name="Wang A."/>
            <person name="Jiang F."/>
            <person name="Liu H."/>
            <person name="Zhao H."/>
            <person name="Xu D."/>
            <person name="Zhang Y."/>
        </authorList>
    </citation>
    <scope>NUCLEOTIDE SEQUENCE [LARGE SCALE GENOMIC DNA]</scope>
    <source>
        <strain evidence="2">cv. Yunnan</strain>
        <tissue evidence="1">Leaves</tissue>
    </source>
</reference>
<comment type="caution">
    <text evidence="1">The sequence shown here is derived from an EMBL/GenBank/DDBJ whole genome shotgun (WGS) entry which is preliminary data.</text>
</comment>
<reference evidence="2" key="1">
    <citation type="journal article" date="2022" name="Mol. Ecol. Resour.">
        <title>The genomes of chicory, endive, great burdock and yacon provide insights into Asteraceae palaeo-polyploidization history and plant inulin production.</title>
        <authorList>
            <person name="Fan W."/>
            <person name="Wang S."/>
            <person name="Wang H."/>
            <person name="Wang A."/>
            <person name="Jiang F."/>
            <person name="Liu H."/>
            <person name="Zhao H."/>
            <person name="Xu D."/>
            <person name="Zhang Y."/>
        </authorList>
    </citation>
    <scope>NUCLEOTIDE SEQUENCE [LARGE SCALE GENOMIC DNA]</scope>
    <source>
        <strain evidence="2">cv. Yunnan</strain>
    </source>
</reference>
<dbReference type="EMBL" id="CM042024">
    <property type="protein sequence ID" value="KAI3810063.1"/>
    <property type="molecule type" value="Genomic_DNA"/>
</dbReference>